<dbReference type="AlphaFoldDB" id="A0A4Q7ZKL7"/>
<keyword evidence="3" id="KW-1185">Reference proteome</keyword>
<gene>
    <name evidence="2" type="ORF">EV385_3307</name>
</gene>
<evidence type="ECO:0000313" key="3">
    <source>
        <dbReference type="Proteomes" id="UP000292564"/>
    </source>
</evidence>
<evidence type="ECO:0000313" key="2">
    <source>
        <dbReference type="EMBL" id="RZU51478.1"/>
    </source>
</evidence>
<reference evidence="2 3" key="1">
    <citation type="submission" date="2019-02" db="EMBL/GenBank/DDBJ databases">
        <title>Sequencing the genomes of 1000 actinobacteria strains.</title>
        <authorList>
            <person name="Klenk H.-P."/>
        </authorList>
    </citation>
    <scope>NUCLEOTIDE SEQUENCE [LARGE SCALE GENOMIC DNA]</scope>
    <source>
        <strain evidence="2 3">DSM 45162</strain>
    </source>
</reference>
<dbReference type="EMBL" id="SHKY01000001">
    <property type="protein sequence ID" value="RZU51478.1"/>
    <property type="molecule type" value="Genomic_DNA"/>
</dbReference>
<feature type="chain" id="PRO_5039003539" evidence="1">
    <location>
        <begin position="23"/>
        <end position="155"/>
    </location>
</feature>
<organism evidence="2 3">
    <name type="scientific">Krasilnikovia cinnamomea</name>
    <dbReference type="NCBI Taxonomy" id="349313"/>
    <lineage>
        <taxon>Bacteria</taxon>
        <taxon>Bacillati</taxon>
        <taxon>Actinomycetota</taxon>
        <taxon>Actinomycetes</taxon>
        <taxon>Micromonosporales</taxon>
        <taxon>Micromonosporaceae</taxon>
        <taxon>Krasilnikovia</taxon>
    </lineage>
</organism>
<proteinExistence type="predicted"/>
<evidence type="ECO:0000256" key="1">
    <source>
        <dbReference type="SAM" id="SignalP"/>
    </source>
</evidence>
<accession>A0A4Q7ZKL7</accession>
<feature type="signal peptide" evidence="1">
    <location>
        <begin position="1"/>
        <end position="22"/>
    </location>
</feature>
<comment type="caution">
    <text evidence="2">The sequence shown here is derived from an EMBL/GenBank/DDBJ whole genome shotgun (WGS) entry which is preliminary data.</text>
</comment>
<dbReference type="Proteomes" id="UP000292564">
    <property type="component" value="Unassembled WGS sequence"/>
</dbReference>
<sequence>MHKSLRLLAVATAIGGVVGVTAPTITAAVGAPAAAAGSGSLVEDYTYPGAEDIKDITLIAGDGRITLADCDKDNPNLITVENLSRDFCFAVKGDTGWLSLRLEDVFLVGAGDQNVAVKVEGMPAPIDVPADTSKPIRAADPARKGVVVELRATPN</sequence>
<name>A0A4Q7ZKL7_9ACTN</name>
<keyword evidence="1" id="KW-0732">Signal</keyword>
<protein>
    <submittedName>
        <fullName evidence="2">Uncharacterized protein</fullName>
    </submittedName>
</protein>